<proteinExistence type="predicted"/>
<dbReference type="PANTHER" id="PTHR42878">
    <property type="entry name" value="TWO-COMPONENT HISTIDINE KINASE"/>
    <property type="match status" value="1"/>
</dbReference>
<dbReference type="CDD" id="cd00082">
    <property type="entry name" value="HisKA"/>
    <property type="match status" value="1"/>
</dbReference>
<dbReference type="SMART" id="SM00387">
    <property type="entry name" value="HATPase_c"/>
    <property type="match status" value="1"/>
</dbReference>
<evidence type="ECO:0000256" key="7">
    <source>
        <dbReference type="ARBA" id="ARBA00022692"/>
    </source>
</evidence>
<dbReference type="PANTHER" id="PTHR42878:SF7">
    <property type="entry name" value="SENSOR HISTIDINE KINASE GLRK"/>
    <property type="match status" value="1"/>
</dbReference>
<evidence type="ECO:0000256" key="12">
    <source>
        <dbReference type="ARBA" id="ARBA00023012"/>
    </source>
</evidence>
<dbReference type="Pfam" id="PF00672">
    <property type="entry name" value="HAMP"/>
    <property type="match status" value="1"/>
</dbReference>
<evidence type="ECO:0000256" key="4">
    <source>
        <dbReference type="ARBA" id="ARBA00022475"/>
    </source>
</evidence>
<keyword evidence="13 14" id="KW-0472">Membrane</keyword>
<evidence type="ECO:0000313" key="19">
    <source>
        <dbReference type="Proteomes" id="UP000188603"/>
    </source>
</evidence>
<dbReference type="PROSITE" id="PS50112">
    <property type="entry name" value="PAS"/>
    <property type="match status" value="1"/>
</dbReference>
<keyword evidence="6" id="KW-0808">Transferase</keyword>
<dbReference type="GO" id="GO:0005886">
    <property type="term" value="C:plasma membrane"/>
    <property type="evidence" value="ECO:0007669"/>
    <property type="project" value="UniProtKB-SubCell"/>
</dbReference>
<dbReference type="CDD" id="cd00130">
    <property type="entry name" value="PAS"/>
    <property type="match status" value="1"/>
</dbReference>
<evidence type="ECO:0000256" key="6">
    <source>
        <dbReference type="ARBA" id="ARBA00022679"/>
    </source>
</evidence>
<dbReference type="SUPFAM" id="SSF158472">
    <property type="entry name" value="HAMP domain-like"/>
    <property type="match status" value="1"/>
</dbReference>
<dbReference type="InterPro" id="IPR035965">
    <property type="entry name" value="PAS-like_dom_sf"/>
</dbReference>
<dbReference type="InterPro" id="IPR003660">
    <property type="entry name" value="HAMP_dom"/>
</dbReference>
<comment type="catalytic activity">
    <reaction evidence="1">
        <text>ATP + protein L-histidine = ADP + protein N-phospho-L-histidine.</text>
        <dbReference type="EC" id="2.7.13.3"/>
    </reaction>
</comment>
<dbReference type="InterPro" id="IPR031967">
    <property type="entry name" value="PhoR_single_Cache-like_dom"/>
</dbReference>
<dbReference type="Gene3D" id="1.10.8.500">
    <property type="entry name" value="HAMP domain in histidine kinase"/>
    <property type="match status" value="1"/>
</dbReference>
<dbReference type="SMART" id="SM00388">
    <property type="entry name" value="HisKA"/>
    <property type="match status" value="1"/>
</dbReference>
<evidence type="ECO:0000256" key="1">
    <source>
        <dbReference type="ARBA" id="ARBA00000085"/>
    </source>
</evidence>
<sequence>MRKFRNRLTLVFVLLIGLSVGVLGVFVSHLIEQSYVDWLSERLTKETRLLADTVEWREDVATMDRLAETYSASLDVRITFIAADGTVVGDSESDPTTMENHADRPEVGQALDASVDVGESVRYSATVEEELMYIALPVVRDGETVGVVRAAMSLEAINDSIRSIWMSLFVGLLLLLLAAAFVSSSLARGITRPIEDMTRFARGITRGDFARDPVRVKSRDELGQLARALHHMSISLERQLDAIRESEQRLKSVIETMPSGLLLIDPEGTIVLVNPAIEEMLGFKSAELTGKPYAHFAHVYDLEQLIKRCTQSRSNVREELHLYFPKERILEASLSPVVDDAERIVGIVVVLHDMTAIRRLEKMRSEFVANVSHEIKTPVTAIIGFTETLLDGALEDRATSRSFLEIIQEESRRLHRLIGDILDLSNIESRELSLNIETVDISHLVRTTAETLMSQVDEKDLSLHLHLPAELKADGDKDRLRQIVVNLLSNAIAYTPRGGSIDVTVAAEGERWRLEVEDTGIGIPEDDLPRIFERFYRVDRARSRESGGTGLGLAIVKHLVDVLGGSIDVESKVGAGSTFTITFPYKKEPTGDR</sequence>
<keyword evidence="4" id="KW-1003">Cell membrane</keyword>
<dbReference type="NCBIfam" id="TIGR00229">
    <property type="entry name" value="sensory_box"/>
    <property type="match status" value="1"/>
</dbReference>
<dbReference type="CDD" id="cd06225">
    <property type="entry name" value="HAMP"/>
    <property type="match status" value="1"/>
</dbReference>
<dbReference type="GO" id="GO:0030295">
    <property type="term" value="F:protein kinase activator activity"/>
    <property type="evidence" value="ECO:0007669"/>
    <property type="project" value="TreeGrafter"/>
</dbReference>
<dbReference type="FunFam" id="1.10.287.130:FF:000008">
    <property type="entry name" value="Two-component sensor histidine kinase"/>
    <property type="match status" value="1"/>
</dbReference>
<keyword evidence="9" id="KW-0418">Kinase</keyword>
<comment type="subcellular location">
    <subcellularLocation>
        <location evidence="2">Cell membrane</location>
        <topology evidence="2">Multi-pass membrane protein</topology>
    </subcellularLocation>
</comment>
<feature type="transmembrane region" description="Helical" evidence="14">
    <location>
        <begin position="164"/>
        <end position="187"/>
    </location>
</feature>
<evidence type="ECO:0000256" key="11">
    <source>
        <dbReference type="ARBA" id="ARBA00022989"/>
    </source>
</evidence>
<dbReference type="FunFam" id="3.30.565.10:FF:000006">
    <property type="entry name" value="Sensor histidine kinase WalK"/>
    <property type="match status" value="1"/>
</dbReference>
<dbReference type="GO" id="GO:0000156">
    <property type="term" value="F:phosphorelay response regulator activity"/>
    <property type="evidence" value="ECO:0007669"/>
    <property type="project" value="TreeGrafter"/>
</dbReference>
<evidence type="ECO:0000259" key="17">
    <source>
        <dbReference type="PROSITE" id="PS50885"/>
    </source>
</evidence>
<keyword evidence="7 14" id="KW-0812">Transmembrane</keyword>
<dbReference type="InterPro" id="IPR004358">
    <property type="entry name" value="Sig_transdc_His_kin-like_C"/>
</dbReference>
<evidence type="ECO:0000256" key="5">
    <source>
        <dbReference type="ARBA" id="ARBA00022553"/>
    </source>
</evidence>
<evidence type="ECO:0000313" key="18">
    <source>
        <dbReference type="EMBL" id="AQS55035.1"/>
    </source>
</evidence>
<evidence type="ECO:0000256" key="2">
    <source>
        <dbReference type="ARBA" id="ARBA00004651"/>
    </source>
</evidence>
<dbReference type="InterPro" id="IPR036097">
    <property type="entry name" value="HisK_dim/P_sf"/>
</dbReference>
<dbReference type="SUPFAM" id="SSF55874">
    <property type="entry name" value="ATPase domain of HSP90 chaperone/DNA topoisomerase II/histidine kinase"/>
    <property type="match status" value="1"/>
</dbReference>
<dbReference type="RefSeq" id="WP_077718853.1">
    <property type="nucleotide sequence ID" value="NZ_CP019699.1"/>
</dbReference>
<dbReference type="SMART" id="SM00304">
    <property type="entry name" value="HAMP"/>
    <property type="match status" value="1"/>
</dbReference>
<protein>
    <recommendedName>
        <fullName evidence="3">histidine kinase</fullName>
        <ecNumber evidence="3">2.7.13.3</ecNumber>
    </recommendedName>
</protein>
<keyword evidence="11 14" id="KW-1133">Transmembrane helix</keyword>
<dbReference type="EMBL" id="CP019699">
    <property type="protein sequence ID" value="AQS55035.1"/>
    <property type="molecule type" value="Genomic_DNA"/>
</dbReference>
<dbReference type="Gene3D" id="3.30.565.10">
    <property type="entry name" value="Histidine kinase-like ATPase, C-terminal domain"/>
    <property type="match status" value="1"/>
</dbReference>
<dbReference type="Gene3D" id="3.30.450.20">
    <property type="entry name" value="PAS domain"/>
    <property type="match status" value="2"/>
</dbReference>
<dbReference type="Pfam" id="PF02518">
    <property type="entry name" value="HATPase_c"/>
    <property type="match status" value="1"/>
</dbReference>
<dbReference type="GO" id="GO:0000155">
    <property type="term" value="F:phosphorelay sensor kinase activity"/>
    <property type="evidence" value="ECO:0007669"/>
    <property type="project" value="InterPro"/>
</dbReference>
<evidence type="ECO:0000259" key="15">
    <source>
        <dbReference type="PROSITE" id="PS50109"/>
    </source>
</evidence>
<evidence type="ECO:0000256" key="14">
    <source>
        <dbReference type="SAM" id="Phobius"/>
    </source>
</evidence>
<evidence type="ECO:0000256" key="9">
    <source>
        <dbReference type="ARBA" id="ARBA00022777"/>
    </source>
</evidence>
<dbReference type="AlphaFoldDB" id="A0A1U9K4R1"/>
<feature type="domain" description="HAMP" evidence="17">
    <location>
        <begin position="188"/>
        <end position="241"/>
    </location>
</feature>
<dbReference type="Gene3D" id="1.10.287.130">
    <property type="match status" value="1"/>
</dbReference>
<name>A0A1U9K4R1_9BACL</name>
<gene>
    <name evidence="18" type="ORF">B0W44_03855</name>
</gene>
<dbReference type="Pfam" id="PF00989">
    <property type="entry name" value="PAS"/>
    <property type="match status" value="1"/>
</dbReference>
<evidence type="ECO:0000259" key="16">
    <source>
        <dbReference type="PROSITE" id="PS50112"/>
    </source>
</evidence>
<dbReference type="NCBIfam" id="NF046044">
    <property type="entry name" value="PnpS"/>
    <property type="match status" value="1"/>
</dbReference>
<reference evidence="18 19" key="1">
    <citation type="journal article" date="2015" name="Int. J. Syst. Evol. Microbiol.">
        <title>Novibacillus thermophilus gen. nov., sp. nov., a Gram-staining-negative and moderately thermophilic member of the family Thermoactinomycetaceae.</title>
        <authorList>
            <person name="Yang G."/>
            <person name="Chen J."/>
            <person name="Zhou S."/>
        </authorList>
    </citation>
    <scope>NUCLEOTIDE SEQUENCE [LARGE SCALE GENOMIC DNA]</scope>
    <source>
        <strain evidence="18 19">SG-1</strain>
    </source>
</reference>
<dbReference type="GO" id="GO:0005524">
    <property type="term" value="F:ATP binding"/>
    <property type="evidence" value="ECO:0007669"/>
    <property type="project" value="UniProtKB-KW"/>
</dbReference>
<feature type="domain" description="Histidine kinase" evidence="15">
    <location>
        <begin position="370"/>
        <end position="587"/>
    </location>
</feature>
<dbReference type="STRING" id="1471761.B0W44_03855"/>
<accession>A0A1U9K4R1</accession>
<evidence type="ECO:0000256" key="10">
    <source>
        <dbReference type="ARBA" id="ARBA00022840"/>
    </source>
</evidence>
<keyword evidence="10" id="KW-0067">ATP-binding</keyword>
<keyword evidence="5" id="KW-0597">Phosphoprotein</keyword>
<dbReference type="InterPro" id="IPR036890">
    <property type="entry name" value="HATPase_C_sf"/>
</dbReference>
<dbReference type="InterPro" id="IPR050351">
    <property type="entry name" value="BphY/WalK/GraS-like"/>
</dbReference>
<evidence type="ECO:0000256" key="13">
    <source>
        <dbReference type="ARBA" id="ARBA00023136"/>
    </source>
</evidence>
<dbReference type="KEGG" id="ntr:B0W44_03855"/>
<dbReference type="OrthoDB" id="9813151at2"/>
<dbReference type="InterPro" id="IPR000014">
    <property type="entry name" value="PAS"/>
</dbReference>
<dbReference type="Pfam" id="PF00512">
    <property type="entry name" value="HisKA"/>
    <property type="match status" value="1"/>
</dbReference>
<keyword evidence="12" id="KW-0902">Two-component regulatory system</keyword>
<dbReference type="GO" id="GO:0006355">
    <property type="term" value="P:regulation of DNA-templated transcription"/>
    <property type="evidence" value="ECO:0007669"/>
    <property type="project" value="InterPro"/>
</dbReference>
<evidence type="ECO:0000256" key="3">
    <source>
        <dbReference type="ARBA" id="ARBA00012438"/>
    </source>
</evidence>
<dbReference type="Proteomes" id="UP000188603">
    <property type="component" value="Chromosome"/>
</dbReference>
<dbReference type="SUPFAM" id="SSF55785">
    <property type="entry name" value="PYP-like sensor domain (PAS domain)"/>
    <property type="match status" value="1"/>
</dbReference>
<feature type="domain" description="PAS" evidence="16">
    <location>
        <begin position="246"/>
        <end position="302"/>
    </location>
</feature>
<dbReference type="PROSITE" id="PS50109">
    <property type="entry name" value="HIS_KIN"/>
    <property type="match status" value="1"/>
</dbReference>
<organism evidence="18 19">
    <name type="scientific">Novibacillus thermophilus</name>
    <dbReference type="NCBI Taxonomy" id="1471761"/>
    <lineage>
        <taxon>Bacteria</taxon>
        <taxon>Bacillati</taxon>
        <taxon>Bacillota</taxon>
        <taxon>Bacilli</taxon>
        <taxon>Bacillales</taxon>
        <taxon>Thermoactinomycetaceae</taxon>
        <taxon>Novibacillus</taxon>
    </lineage>
</organism>
<dbReference type="InterPro" id="IPR005467">
    <property type="entry name" value="His_kinase_dom"/>
</dbReference>
<dbReference type="Pfam" id="PF16736">
    <property type="entry name" value="sCache_like"/>
    <property type="match status" value="1"/>
</dbReference>
<dbReference type="InterPro" id="IPR003661">
    <property type="entry name" value="HisK_dim/P_dom"/>
</dbReference>
<dbReference type="PROSITE" id="PS50885">
    <property type="entry name" value="HAMP"/>
    <property type="match status" value="1"/>
</dbReference>
<dbReference type="InterPro" id="IPR003594">
    <property type="entry name" value="HATPase_dom"/>
</dbReference>
<dbReference type="SUPFAM" id="SSF47384">
    <property type="entry name" value="Homodimeric domain of signal transducing histidine kinase"/>
    <property type="match status" value="1"/>
</dbReference>
<keyword evidence="8" id="KW-0547">Nucleotide-binding</keyword>
<dbReference type="PRINTS" id="PR00344">
    <property type="entry name" value="BCTRLSENSOR"/>
</dbReference>
<dbReference type="SMART" id="SM00091">
    <property type="entry name" value="PAS"/>
    <property type="match status" value="1"/>
</dbReference>
<dbReference type="InterPro" id="IPR013767">
    <property type="entry name" value="PAS_fold"/>
</dbReference>
<keyword evidence="19" id="KW-1185">Reference proteome</keyword>
<evidence type="ECO:0000256" key="8">
    <source>
        <dbReference type="ARBA" id="ARBA00022741"/>
    </source>
</evidence>
<dbReference type="GO" id="GO:0007234">
    <property type="term" value="P:osmosensory signaling via phosphorelay pathway"/>
    <property type="evidence" value="ECO:0007669"/>
    <property type="project" value="TreeGrafter"/>
</dbReference>
<dbReference type="EC" id="2.7.13.3" evidence="3"/>
<dbReference type="CDD" id="cd16922">
    <property type="entry name" value="HATPase_EvgS-ArcB-TorS-like"/>
    <property type="match status" value="1"/>
</dbReference>